<keyword evidence="1" id="KW-0472">Membrane</keyword>
<reference evidence="2" key="1">
    <citation type="submission" date="2018-10" db="EMBL/GenBank/DDBJ databases">
        <title>Myxobolus squamalis genome and transcriptome.</title>
        <authorList>
            <person name="Yahalomi D."/>
            <person name="Atkinson S.D."/>
            <person name="Neuhof M."/>
            <person name="Chang E.S."/>
            <person name="Philippe H."/>
            <person name="Cartwright P."/>
            <person name="Bartholomew J.L."/>
            <person name="Huchon D."/>
        </authorList>
    </citation>
    <scope>NUCLEOTIDE SEQUENCE</scope>
</reference>
<feature type="transmembrane region" description="Helical" evidence="1">
    <location>
        <begin position="88"/>
        <end position="105"/>
    </location>
</feature>
<feature type="transmembrane region" description="Helical" evidence="1">
    <location>
        <begin position="31"/>
        <end position="51"/>
    </location>
</feature>
<sequence length="458" mass="52551">MLKKILFILSILIQIIFPFLIIINFNLLWVLIHSIISKSLIIFLFSLVILPKSLKGSDKLKNYFIYYFIMEVTCEIIIILGYIYSINYILPIIILCKLGVPPFHYFYEGLVKDINNLLPGTGGRLIIITLIISNKLWVLTLSSIIPQSESILIFTIISITLLFLHYWKNTIEIVIASFIISNSFIIIMSLFLSILEIYIYIVVTCIIQYHILSLLNKTNEKKLFNLLIILNGNPISGLGWIKFIIILLEFGNAGILLSFILSLITITYLLIPLYIFKNISQSIQQLGIHFSTHLIMVIIGLLLLGDLQAPNICNSINHDLDIGEEFNKIELIEKEEELCEISKIRKNNFMILEIGASNIIKNKLHITEEIYFQEDETREINFILDSSIGISCYTTILEINSYEDTKDIPEIEDTLINEIENKLLPIILPLRGVEDMELIEGGTLNYLDMEVSKLLKLN</sequence>
<feature type="transmembrane region" description="Helical" evidence="1">
    <location>
        <begin position="288"/>
        <end position="305"/>
    </location>
</feature>
<organism evidence="2">
    <name type="scientific">Myxobolus squamalis</name>
    <name type="common">Myxosporean</name>
    <dbReference type="NCBI Taxonomy" id="59785"/>
    <lineage>
        <taxon>Eukaryota</taxon>
        <taxon>Metazoa</taxon>
        <taxon>Cnidaria</taxon>
        <taxon>Myxozoa</taxon>
        <taxon>Myxosporea</taxon>
        <taxon>Bivalvulida</taxon>
        <taxon>Platysporina</taxon>
        <taxon>Myxobolidae</taxon>
        <taxon>Myxobolus</taxon>
    </lineage>
</organism>
<dbReference type="EMBL" id="MK087050">
    <property type="protein sequence ID" value="AZA06375.1"/>
    <property type="molecule type" value="Genomic_DNA"/>
</dbReference>
<feature type="transmembrane region" description="Helical" evidence="1">
    <location>
        <begin position="125"/>
        <end position="145"/>
    </location>
</feature>
<keyword evidence="1" id="KW-1133">Transmembrane helix</keyword>
<feature type="transmembrane region" description="Helical" evidence="1">
    <location>
        <begin position="5"/>
        <end position="25"/>
    </location>
</feature>
<dbReference type="Proteomes" id="UP001296480">
    <property type="component" value="Mitochondrion MT"/>
</dbReference>
<feature type="transmembrane region" description="Helical" evidence="1">
    <location>
        <begin position="254"/>
        <end position="276"/>
    </location>
</feature>
<feature type="transmembrane region" description="Helical" evidence="1">
    <location>
        <begin position="197"/>
        <end position="216"/>
    </location>
</feature>
<evidence type="ECO:0000313" key="2">
    <source>
        <dbReference type="EMBL" id="AZA06375.1"/>
    </source>
</evidence>
<keyword evidence="1" id="KW-0812">Transmembrane</keyword>
<feature type="transmembrane region" description="Helical" evidence="1">
    <location>
        <begin position="174"/>
        <end position="191"/>
    </location>
</feature>
<evidence type="ECO:0000256" key="1">
    <source>
        <dbReference type="SAM" id="Phobius"/>
    </source>
</evidence>
<keyword evidence="2" id="KW-0496">Mitochondrion</keyword>
<geneLocation type="mitochondrion" evidence="2"/>
<name>A0A678XDG5_MYXSQ</name>
<feature type="transmembrane region" description="Helical" evidence="1">
    <location>
        <begin position="63"/>
        <end position="82"/>
    </location>
</feature>
<protein>
    <submittedName>
        <fullName evidence="2">Uncharacterized protein</fullName>
    </submittedName>
</protein>
<accession>A0A678XDG5</accession>
<dbReference type="AlphaFoldDB" id="A0A678XDG5"/>
<feature type="transmembrane region" description="Helical" evidence="1">
    <location>
        <begin position="223"/>
        <end position="248"/>
    </location>
</feature>
<feature type="transmembrane region" description="Helical" evidence="1">
    <location>
        <begin position="151"/>
        <end position="167"/>
    </location>
</feature>
<proteinExistence type="predicted"/>